<dbReference type="AlphaFoldDB" id="A0A1T4JZV9"/>
<dbReference type="EMBL" id="FUWR01000001">
    <property type="protein sequence ID" value="SJZ35693.1"/>
    <property type="molecule type" value="Genomic_DNA"/>
</dbReference>
<evidence type="ECO:0000313" key="1">
    <source>
        <dbReference type="EMBL" id="SJZ35693.1"/>
    </source>
</evidence>
<protein>
    <recommendedName>
        <fullName evidence="3">Phage tail assembly chaperone protein, E, or 41 or 14</fullName>
    </recommendedName>
</protein>
<name>A0A1T4JZV9_9BACT</name>
<proteinExistence type="predicted"/>
<evidence type="ECO:0000313" key="2">
    <source>
        <dbReference type="Proteomes" id="UP000190102"/>
    </source>
</evidence>
<gene>
    <name evidence="1" type="ORF">SAMN02745119_00215</name>
</gene>
<keyword evidence="2" id="KW-1185">Reference proteome</keyword>
<evidence type="ECO:0008006" key="3">
    <source>
        <dbReference type="Google" id="ProtNLM"/>
    </source>
</evidence>
<dbReference type="RefSeq" id="WP_078788529.1">
    <property type="nucleotide sequence ID" value="NZ_FUWR01000001.1"/>
</dbReference>
<accession>A0A1T4JZV9</accession>
<sequence>MKKTATITLNERVITINELTMRQILDFKDRFSTLDMMAGMQELVTMLTDATPDFLLNLTPSELRTIFEKVKEVNADFFALLPLDVLLAGYRDMVIETVRQNLSALSAGSLLPDMAPVHGATA</sequence>
<organism evidence="1 2">
    <name type="scientific">Trichlorobacter thiogenes</name>
    <dbReference type="NCBI Taxonomy" id="115783"/>
    <lineage>
        <taxon>Bacteria</taxon>
        <taxon>Pseudomonadati</taxon>
        <taxon>Thermodesulfobacteriota</taxon>
        <taxon>Desulfuromonadia</taxon>
        <taxon>Geobacterales</taxon>
        <taxon>Geobacteraceae</taxon>
        <taxon>Trichlorobacter</taxon>
    </lineage>
</organism>
<dbReference type="STRING" id="115783.SAMN02745119_00215"/>
<reference evidence="2" key="1">
    <citation type="submission" date="2017-02" db="EMBL/GenBank/DDBJ databases">
        <authorList>
            <person name="Varghese N."/>
            <person name="Submissions S."/>
        </authorList>
    </citation>
    <scope>NUCLEOTIDE SEQUENCE [LARGE SCALE GENOMIC DNA]</scope>
    <source>
        <strain evidence="2">ATCC BAA-34</strain>
    </source>
</reference>
<dbReference type="Proteomes" id="UP000190102">
    <property type="component" value="Unassembled WGS sequence"/>
</dbReference>